<evidence type="ECO:0000313" key="7">
    <source>
        <dbReference type="Proteomes" id="UP000094043"/>
    </source>
</evidence>
<feature type="compositionally biased region" description="Acidic residues" evidence="5">
    <location>
        <begin position="109"/>
        <end position="125"/>
    </location>
</feature>
<name>A0AAJ8JYS2_9TREE</name>
<evidence type="ECO:0000313" key="6">
    <source>
        <dbReference type="EMBL" id="WVN90814.1"/>
    </source>
</evidence>
<dbReference type="Pfam" id="PF04889">
    <property type="entry name" value="Cwf_Cwc_15"/>
    <property type="match status" value="1"/>
</dbReference>
<keyword evidence="4" id="KW-0508">mRNA splicing</keyword>
<dbReference type="EMBL" id="CP143791">
    <property type="protein sequence ID" value="WVN90814.1"/>
    <property type="molecule type" value="Genomic_DNA"/>
</dbReference>
<dbReference type="GO" id="GO:0071013">
    <property type="term" value="C:catalytic step 2 spliceosome"/>
    <property type="evidence" value="ECO:0007669"/>
    <property type="project" value="TreeGrafter"/>
</dbReference>
<evidence type="ECO:0000256" key="5">
    <source>
        <dbReference type="SAM" id="MobiDB-lite"/>
    </source>
</evidence>
<proteinExistence type="inferred from homology"/>
<comment type="similarity">
    <text evidence="2">Belongs to the CWC15 family.</text>
</comment>
<evidence type="ECO:0008006" key="8">
    <source>
        <dbReference type="Google" id="ProtNLM"/>
    </source>
</evidence>
<feature type="region of interest" description="Disordered" evidence="5">
    <location>
        <begin position="67"/>
        <end position="166"/>
    </location>
</feature>
<dbReference type="AlphaFoldDB" id="A0AAJ8JYS2"/>
<comment type="function">
    <text evidence="1">Involved in pre-mRNA splicing.</text>
</comment>
<dbReference type="GO" id="GO:0003723">
    <property type="term" value="F:RNA binding"/>
    <property type="evidence" value="ECO:0007669"/>
    <property type="project" value="TreeGrafter"/>
</dbReference>
<organism evidence="6 7">
    <name type="scientific">Cryptococcus depauperatus CBS 7841</name>
    <dbReference type="NCBI Taxonomy" id="1295531"/>
    <lineage>
        <taxon>Eukaryota</taxon>
        <taxon>Fungi</taxon>
        <taxon>Dikarya</taxon>
        <taxon>Basidiomycota</taxon>
        <taxon>Agaricomycotina</taxon>
        <taxon>Tremellomycetes</taxon>
        <taxon>Tremellales</taxon>
        <taxon>Cryptococcaceae</taxon>
        <taxon>Cryptococcus</taxon>
    </lineage>
</organism>
<reference evidence="6" key="2">
    <citation type="journal article" date="2022" name="Elife">
        <title>Obligate sexual reproduction of a homothallic fungus closely related to the Cryptococcus pathogenic species complex.</title>
        <authorList>
            <person name="Passer A.R."/>
            <person name="Clancey S.A."/>
            <person name="Shea T."/>
            <person name="David-Palma M."/>
            <person name="Averette A.F."/>
            <person name="Boekhout T."/>
            <person name="Porcel B.M."/>
            <person name="Nowrousian M."/>
            <person name="Cuomo C.A."/>
            <person name="Sun S."/>
            <person name="Heitman J."/>
            <person name="Coelho M.A."/>
        </authorList>
    </citation>
    <scope>NUCLEOTIDE SEQUENCE</scope>
    <source>
        <strain evidence="6">CBS 7841</strain>
    </source>
</reference>
<keyword evidence="7" id="KW-1185">Reference proteome</keyword>
<reference evidence="6" key="3">
    <citation type="submission" date="2024-01" db="EMBL/GenBank/DDBJ databases">
        <authorList>
            <person name="Coelho M.A."/>
            <person name="David-Palma M."/>
            <person name="Shea T."/>
            <person name="Sun S."/>
            <person name="Cuomo C.A."/>
            <person name="Heitman J."/>
        </authorList>
    </citation>
    <scope>NUCLEOTIDE SEQUENCE</scope>
    <source>
        <strain evidence="6">CBS 7841</strain>
    </source>
</reference>
<dbReference type="KEGG" id="cdep:91090265"/>
<dbReference type="RefSeq" id="XP_066071514.1">
    <property type="nucleotide sequence ID" value="XM_066215417.1"/>
</dbReference>
<evidence type="ECO:0000256" key="2">
    <source>
        <dbReference type="ARBA" id="ARBA00006644"/>
    </source>
</evidence>
<feature type="compositionally biased region" description="Acidic residues" evidence="5">
    <location>
        <begin position="136"/>
        <end position="155"/>
    </location>
</feature>
<dbReference type="GeneID" id="91090265"/>
<dbReference type="InterPro" id="IPR006973">
    <property type="entry name" value="Cwf_Cwc_15"/>
</dbReference>
<dbReference type="PANTHER" id="PTHR12718">
    <property type="entry name" value="CELL CYCLE CONTROL PROTEIN CWF15"/>
    <property type="match status" value="1"/>
</dbReference>
<gene>
    <name evidence="6" type="ORF">L203_106057</name>
</gene>
<evidence type="ECO:0000256" key="4">
    <source>
        <dbReference type="ARBA" id="ARBA00023187"/>
    </source>
</evidence>
<dbReference type="PANTHER" id="PTHR12718:SF2">
    <property type="entry name" value="SPLICEOSOME-ASSOCIATED PROTEIN CWC15 HOMOLOG"/>
    <property type="match status" value="1"/>
</dbReference>
<keyword evidence="3" id="KW-0507">mRNA processing</keyword>
<evidence type="ECO:0000256" key="3">
    <source>
        <dbReference type="ARBA" id="ARBA00022664"/>
    </source>
</evidence>
<evidence type="ECO:0000256" key="1">
    <source>
        <dbReference type="ARBA" id="ARBA00003777"/>
    </source>
</evidence>
<reference evidence="6" key="1">
    <citation type="submission" date="2016-06" db="EMBL/GenBank/DDBJ databases">
        <authorList>
            <person name="Cuomo C."/>
            <person name="Litvintseva A."/>
            <person name="Heitman J."/>
            <person name="Chen Y."/>
            <person name="Sun S."/>
            <person name="Springer D."/>
            <person name="Dromer F."/>
            <person name="Young S."/>
            <person name="Zeng Q."/>
            <person name="Chapman S."/>
            <person name="Gujja S."/>
            <person name="Saif S."/>
            <person name="Birren B."/>
        </authorList>
    </citation>
    <scope>NUCLEOTIDE SEQUENCE</scope>
    <source>
        <strain evidence="6">CBS 7841</strain>
    </source>
</reference>
<feature type="region of interest" description="Disordered" evidence="5">
    <location>
        <begin position="1"/>
        <end position="26"/>
    </location>
</feature>
<dbReference type="Proteomes" id="UP000094043">
    <property type="component" value="Chromosome 8"/>
</dbReference>
<accession>A0AAJ8JYS2</accession>
<dbReference type="GO" id="GO:0045292">
    <property type="term" value="P:mRNA cis splicing, via spliceosome"/>
    <property type="evidence" value="ECO:0007669"/>
    <property type="project" value="TreeGrafter"/>
</dbReference>
<sequence>MSQAHRPTWNPTQGRETKSGSQQISKLSLAAHTKLKFRQSGQTSTVDVARRDLKADLLAAERAALDKKRKAQGLPPLAPVPGEQGQLRIEDGRNEEEEAAAKRRKILEEAAEMDKDDESSDEEEGNDGKQKANGVEDGDDDDDDDSDDDDDEDDTAALMAELAKIKQERAEEKARLEAEKASNAAISREAEIAVGNPLLNLQAALGTSPSTVPGTPGSTTSAASSFKVARRWDDDLVFKNQAAGVDNKPKRGEFVNDLLRSEFHKKFMHSSPMLHSSWACKIVDGR</sequence>
<protein>
    <recommendedName>
        <fullName evidence="8">Protein CWC15</fullName>
    </recommendedName>
</protein>